<dbReference type="GO" id="GO:0005391">
    <property type="term" value="F:P-type sodium:potassium-exchanging transporter activity"/>
    <property type="evidence" value="ECO:0007669"/>
    <property type="project" value="TreeGrafter"/>
</dbReference>
<feature type="domain" description="Cation-transporting P-type ATPase N-terminal" evidence="10">
    <location>
        <begin position="21"/>
        <end position="96"/>
    </location>
</feature>
<evidence type="ECO:0000256" key="3">
    <source>
        <dbReference type="ARBA" id="ARBA00022741"/>
    </source>
</evidence>
<dbReference type="InterPro" id="IPR044492">
    <property type="entry name" value="P_typ_ATPase_HD_dom"/>
</dbReference>
<comment type="subcellular location">
    <subcellularLocation>
        <location evidence="1">Membrane</location>
        <topology evidence="1">Multi-pass membrane protein</topology>
    </subcellularLocation>
</comment>
<name>A0A9W7YA59_9FUNG</name>
<dbReference type="SUPFAM" id="SSF81653">
    <property type="entry name" value="Calcium ATPase, transduction domain A"/>
    <property type="match status" value="1"/>
</dbReference>
<dbReference type="GO" id="GO:1902600">
    <property type="term" value="P:proton transmembrane transport"/>
    <property type="evidence" value="ECO:0007669"/>
    <property type="project" value="TreeGrafter"/>
</dbReference>
<proteinExistence type="predicted"/>
<evidence type="ECO:0000256" key="5">
    <source>
        <dbReference type="ARBA" id="ARBA00022967"/>
    </source>
</evidence>
<feature type="transmembrane region" description="Helical" evidence="9">
    <location>
        <begin position="895"/>
        <end position="915"/>
    </location>
</feature>
<dbReference type="OrthoDB" id="2016396at2759"/>
<dbReference type="Pfam" id="PF00122">
    <property type="entry name" value="E1-E2_ATPase"/>
    <property type="match status" value="1"/>
</dbReference>
<gene>
    <name evidence="11" type="ORF">LPJ61_001367</name>
</gene>
<sequence>MEEDRHLAYLSDLHRRVREWRPWACTLAEVADGLGVDPSRGLDQLEARNRLLHIGPNVPVDLRQRLGLVRVFIDESTEPMMLLLLAVGALYSLWGEPWDAATIIATILAVVGLEVFTEWRAKRELASLRNSVPANTSVLRGGMEGVVAADDLVPGDVLMLCRGQLVPADAVVVVCHGFALDESALTGEADAVYKTPLASVGDDAGGDANSDGSTGHPRTLVYAGTKVSSGHAVCIVVATGALTEIGSSIATLVRDARPPPTPRQQQMRRLASRLSVAAIVLCVSITVFALVQGMHWRGALLMGMSLAFATIPEELPLIAKASLALGCRRLARRGLLVRRPQAADALGAVTVVVTDKTGTLTRNQLIVSSILTVAADSDGLAVEIVTPEAAAATERAAVLATPLYCAWALSVDPLEARPLARLVTSVQRGTSGAPGRSLSHAAAADGAAQGGSNFQPARGFGKDFMNTAVLQSLAGDGEQQPQQRDPDTGTVPLVRIADAIATVCQRLPEPTGELSFDPTLRISALTRSPAAPPPHHYSAHSPNHEDEPATTSTPSSPPPSPPRKHWTVLKGATEVLLPQCSRVWPSDGTVRTLTGDEIASGDVAGVVDMTVPFSQTLSRNATNLAVGGSRVIAYAIAITDEPLFALQARPGPQPQPRSSTMDGHPFRFRGTGGAQASGAPETIPTVEVAEGRHEQRLPGDLIFVGAFAFFDPPQRAARPALQECREAGIRVILATGDHPCTALAVANAVGITEPLQPLQPAGAAATPTTGSAAVAAASEAHAITGEMMRRSMADNTFEQLLDESNVFARMAPAQKLRLVHALQARGEVVAFIGDGINDAPALTRADVGICMGGNPSTADVAMDAANLIVLSGDFSGVVRCFREGLRLDANMHKCLRYYMACKVALVLAVLLLLVFERAGPLTPVQVIFIELFTDLGATWSFLNERPEGIGEPSLSAQKLAGHVAGLGRHVADGSGLLGCGRRTDRAVLLFALSLFATCTLPLIVPTLLLPHWAAAAVAPTVVFLTWMPAHALLGATMRTGLVPLRTHFGRTRAAQAHTNVPGLVWLSCSVLAVVVGAAIPPVSAHLGIVPLDAVEWILVAVTPLLLFVALELAKEHKYRRICRVLSPGSLV</sequence>
<dbReference type="PANTHER" id="PTHR43294:SF20">
    <property type="entry name" value="P-TYPE ATPASE"/>
    <property type="match status" value="1"/>
</dbReference>
<feature type="transmembrane region" description="Helical" evidence="9">
    <location>
        <begin position="986"/>
        <end position="1009"/>
    </location>
</feature>
<dbReference type="InterPro" id="IPR023298">
    <property type="entry name" value="ATPase_P-typ_TM_dom_sf"/>
</dbReference>
<evidence type="ECO:0000256" key="1">
    <source>
        <dbReference type="ARBA" id="ARBA00004141"/>
    </source>
</evidence>
<feature type="transmembrane region" description="Helical" evidence="9">
    <location>
        <begin position="1021"/>
        <end position="1041"/>
    </location>
</feature>
<organism evidence="11 12">
    <name type="scientific">Coemansia biformis</name>
    <dbReference type="NCBI Taxonomy" id="1286918"/>
    <lineage>
        <taxon>Eukaryota</taxon>
        <taxon>Fungi</taxon>
        <taxon>Fungi incertae sedis</taxon>
        <taxon>Zoopagomycota</taxon>
        <taxon>Kickxellomycotina</taxon>
        <taxon>Kickxellomycetes</taxon>
        <taxon>Kickxellales</taxon>
        <taxon>Kickxellaceae</taxon>
        <taxon>Coemansia</taxon>
    </lineage>
</organism>
<dbReference type="GO" id="GO:0030007">
    <property type="term" value="P:intracellular potassium ion homeostasis"/>
    <property type="evidence" value="ECO:0007669"/>
    <property type="project" value="TreeGrafter"/>
</dbReference>
<dbReference type="PANTHER" id="PTHR43294">
    <property type="entry name" value="SODIUM/POTASSIUM-TRANSPORTING ATPASE SUBUNIT ALPHA"/>
    <property type="match status" value="1"/>
</dbReference>
<dbReference type="Proteomes" id="UP001143981">
    <property type="component" value="Unassembled WGS sequence"/>
</dbReference>
<dbReference type="EMBL" id="JANBOI010000112">
    <property type="protein sequence ID" value="KAJ1733846.1"/>
    <property type="molecule type" value="Genomic_DNA"/>
</dbReference>
<dbReference type="InterPro" id="IPR008250">
    <property type="entry name" value="ATPase_P-typ_transduc_dom_A_sf"/>
</dbReference>
<dbReference type="AlphaFoldDB" id="A0A9W7YA59"/>
<keyword evidence="4" id="KW-0067">ATP-binding</keyword>
<feature type="transmembrane region" description="Helical" evidence="9">
    <location>
        <begin position="1062"/>
        <end position="1081"/>
    </location>
</feature>
<dbReference type="NCBIfam" id="TIGR01494">
    <property type="entry name" value="ATPase_P-type"/>
    <property type="match status" value="2"/>
</dbReference>
<dbReference type="InterPro" id="IPR036412">
    <property type="entry name" value="HAD-like_sf"/>
</dbReference>
<dbReference type="SFLD" id="SFLDF00027">
    <property type="entry name" value="p-type_atpase"/>
    <property type="match status" value="1"/>
</dbReference>
<evidence type="ECO:0000256" key="9">
    <source>
        <dbReference type="SAM" id="Phobius"/>
    </source>
</evidence>
<dbReference type="SUPFAM" id="SSF56784">
    <property type="entry name" value="HAD-like"/>
    <property type="match status" value="1"/>
</dbReference>
<dbReference type="InterPro" id="IPR059000">
    <property type="entry name" value="ATPase_P-type_domA"/>
</dbReference>
<dbReference type="InterPro" id="IPR023214">
    <property type="entry name" value="HAD_sf"/>
</dbReference>
<dbReference type="Gene3D" id="3.40.1110.10">
    <property type="entry name" value="Calcium-transporting ATPase, cytoplasmic domain N"/>
    <property type="match status" value="2"/>
</dbReference>
<dbReference type="PROSITE" id="PS00154">
    <property type="entry name" value="ATPASE_E1_E2"/>
    <property type="match status" value="1"/>
</dbReference>
<feature type="compositionally biased region" description="Low complexity" evidence="8">
    <location>
        <begin position="441"/>
        <end position="451"/>
    </location>
</feature>
<dbReference type="InterPro" id="IPR050510">
    <property type="entry name" value="Cation_transp_ATPase_P-type"/>
</dbReference>
<evidence type="ECO:0000313" key="11">
    <source>
        <dbReference type="EMBL" id="KAJ1733846.1"/>
    </source>
</evidence>
<dbReference type="InterPro" id="IPR001757">
    <property type="entry name" value="P_typ_ATPase"/>
</dbReference>
<dbReference type="SUPFAM" id="SSF81665">
    <property type="entry name" value="Calcium ATPase, transmembrane domain M"/>
    <property type="match status" value="1"/>
</dbReference>
<dbReference type="SMART" id="SM00831">
    <property type="entry name" value="Cation_ATPase_N"/>
    <property type="match status" value="1"/>
</dbReference>
<dbReference type="Gene3D" id="3.40.50.1000">
    <property type="entry name" value="HAD superfamily/HAD-like"/>
    <property type="match status" value="2"/>
</dbReference>
<evidence type="ECO:0000313" key="12">
    <source>
        <dbReference type="Proteomes" id="UP001143981"/>
    </source>
</evidence>
<dbReference type="GO" id="GO:0005886">
    <property type="term" value="C:plasma membrane"/>
    <property type="evidence" value="ECO:0007669"/>
    <property type="project" value="TreeGrafter"/>
</dbReference>
<feature type="region of interest" description="Disordered" evidence="8">
    <location>
        <begin position="428"/>
        <end position="460"/>
    </location>
</feature>
<evidence type="ECO:0000256" key="7">
    <source>
        <dbReference type="ARBA" id="ARBA00023136"/>
    </source>
</evidence>
<comment type="caution">
    <text evidence="11">The sequence shown here is derived from an EMBL/GenBank/DDBJ whole genome shotgun (WGS) entry which is preliminary data.</text>
</comment>
<feature type="transmembrane region" description="Helical" evidence="9">
    <location>
        <begin position="1093"/>
        <end position="1113"/>
    </location>
</feature>
<dbReference type="PRINTS" id="PR00119">
    <property type="entry name" value="CATATPASE"/>
</dbReference>
<dbReference type="GO" id="GO:0005524">
    <property type="term" value="F:ATP binding"/>
    <property type="evidence" value="ECO:0007669"/>
    <property type="project" value="UniProtKB-KW"/>
</dbReference>
<dbReference type="SFLD" id="SFLDG00002">
    <property type="entry name" value="C1.7:_P-type_atpase_like"/>
    <property type="match status" value="1"/>
</dbReference>
<reference evidence="11" key="1">
    <citation type="submission" date="2022-07" db="EMBL/GenBank/DDBJ databases">
        <title>Phylogenomic reconstructions and comparative analyses of Kickxellomycotina fungi.</title>
        <authorList>
            <person name="Reynolds N.K."/>
            <person name="Stajich J.E."/>
            <person name="Barry K."/>
            <person name="Grigoriev I.V."/>
            <person name="Crous P."/>
            <person name="Smith M.E."/>
        </authorList>
    </citation>
    <scope>NUCLEOTIDE SEQUENCE</scope>
    <source>
        <strain evidence="11">BCRC 34381</strain>
    </source>
</reference>
<evidence type="ECO:0000256" key="2">
    <source>
        <dbReference type="ARBA" id="ARBA00022692"/>
    </source>
</evidence>
<dbReference type="Pfam" id="PF00690">
    <property type="entry name" value="Cation_ATPase_N"/>
    <property type="match status" value="1"/>
</dbReference>
<dbReference type="GO" id="GO:0006883">
    <property type="term" value="P:intracellular sodium ion homeostasis"/>
    <property type="evidence" value="ECO:0007669"/>
    <property type="project" value="TreeGrafter"/>
</dbReference>
<dbReference type="Gene3D" id="2.70.150.10">
    <property type="entry name" value="Calcium-transporting ATPase, cytoplasmic transduction domain A"/>
    <property type="match status" value="1"/>
</dbReference>
<keyword evidence="2 9" id="KW-0812">Transmembrane</keyword>
<evidence type="ECO:0000256" key="8">
    <source>
        <dbReference type="SAM" id="MobiDB-lite"/>
    </source>
</evidence>
<feature type="transmembrane region" description="Helical" evidence="9">
    <location>
        <begin position="274"/>
        <end position="296"/>
    </location>
</feature>
<feature type="region of interest" description="Disordered" evidence="8">
    <location>
        <begin position="526"/>
        <end position="565"/>
    </location>
</feature>
<dbReference type="PRINTS" id="PR00120">
    <property type="entry name" value="HATPASE"/>
</dbReference>
<protein>
    <recommendedName>
        <fullName evidence="10">Cation-transporting P-type ATPase N-terminal domain-containing protein</fullName>
    </recommendedName>
</protein>
<evidence type="ECO:0000259" key="10">
    <source>
        <dbReference type="SMART" id="SM00831"/>
    </source>
</evidence>
<dbReference type="GO" id="GO:0016887">
    <property type="term" value="F:ATP hydrolysis activity"/>
    <property type="evidence" value="ECO:0007669"/>
    <property type="project" value="InterPro"/>
</dbReference>
<dbReference type="InterPro" id="IPR004014">
    <property type="entry name" value="ATPase_P-typ_cation-transptr_N"/>
</dbReference>
<dbReference type="GO" id="GO:1990573">
    <property type="term" value="P:potassium ion import across plasma membrane"/>
    <property type="evidence" value="ECO:0007669"/>
    <property type="project" value="TreeGrafter"/>
</dbReference>
<dbReference type="Pfam" id="PF00702">
    <property type="entry name" value="Hydrolase"/>
    <property type="match status" value="1"/>
</dbReference>
<keyword evidence="7 9" id="KW-0472">Membrane</keyword>
<keyword evidence="6 9" id="KW-1133">Transmembrane helix</keyword>
<keyword evidence="3" id="KW-0547">Nucleotide-binding</keyword>
<keyword evidence="5" id="KW-1278">Translocase</keyword>
<dbReference type="InterPro" id="IPR023299">
    <property type="entry name" value="ATPase_P-typ_cyto_dom_N"/>
</dbReference>
<accession>A0A9W7YA59</accession>
<dbReference type="InterPro" id="IPR018303">
    <property type="entry name" value="ATPase_P-typ_P_site"/>
</dbReference>
<dbReference type="SUPFAM" id="SSF81660">
    <property type="entry name" value="Metal cation-transporting ATPase, ATP-binding domain N"/>
    <property type="match status" value="1"/>
</dbReference>
<dbReference type="GO" id="GO:0036376">
    <property type="term" value="P:sodium ion export across plasma membrane"/>
    <property type="evidence" value="ECO:0007669"/>
    <property type="project" value="TreeGrafter"/>
</dbReference>
<evidence type="ECO:0000256" key="4">
    <source>
        <dbReference type="ARBA" id="ARBA00022840"/>
    </source>
</evidence>
<evidence type="ECO:0000256" key="6">
    <source>
        <dbReference type="ARBA" id="ARBA00022989"/>
    </source>
</evidence>
<dbReference type="Gene3D" id="1.20.1110.10">
    <property type="entry name" value="Calcium-transporting ATPase, transmembrane domain"/>
    <property type="match status" value="2"/>
</dbReference>
<keyword evidence="12" id="KW-1185">Reference proteome</keyword>
<dbReference type="SFLD" id="SFLDS00003">
    <property type="entry name" value="Haloacid_Dehalogenase"/>
    <property type="match status" value="1"/>
</dbReference>